<evidence type="ECO:0000313" key="2">
    <source>
        <dbReference type="Proteomes" id="UP000798662"/>
    </source>
</evidence>
<protein>
    <submittedName>
        <fullName evidence="1">Uncharacterized protein</fullName>
    </submittedName>
</protein>
<evidence type="ECO:0000313" key="1">
    <source>
        <dbReference type="EMBL" id="KAK1858849.1"/>
    </source>
</evidence>
<reference evidence="1" key="1">
    <citation type="submission" date="2019-11" db="EMBL/GenBank/DDBJ databases">
        <title>Nori genome reveals adaptations in red seaweeds to the harsh intertidal environment.</title>
        <authorList>
            <person name="Wang D."/>
            <person name="Mao Y."/>
        </authorList>
    </citation>
    <scope>NUCLEOTIDE SEQUENCE</scope>
    <source>
        <tissue evidence="1">Gametophyte</tissue>
    </source>
</reference>
<keyword evidence="2" id="KW-1185">Reference proteome</keyword>
<name>A0ACC3BMA8_PYRYE</name>
<gene>
    <name evidence="1" type="ORF">I4F81_001449</name>
</gene>
<accession>A0ACC3BMA8</accession>
<comment type="caution">
    <text evidence="1">The sequence shown here is derived from an EMBL/GenBank/DDBJ whole genome shotgun (WGS) entry which is preliminary data.</text>
</comment>
<proteinExistence type="predicted"/>
<organism evidence="1 2">
    <name type="scientific">Pyropia yezoensis</name>
    <name type="common">Susabi-nori</name>
    <name type="synonym">Porphyra yezoensis</name>
    <dbReference type="NCBI Taxonomy" id="2788"/>
    <lineage>
        <taxon>Eukaryota</taxon>
        <taxon>Rhodophyta</taxon>
        <taxon>Bangiophyceae</taxon>
        <taxon>Bangiales</taxon>
        <taxon>Bangiaceae</taxon>
        <taxon>Pyropia</taxon>
    </lineage>
</organism>
<dbReference type="EMBL" id="CM020618">
    <property type="protein sequence ID" value="KAK1858849.1"/>
    <property type="molecule type" value="Genomic_DNA"/>
</dbReference>
<dbReference type="Proteomes" id="UP000798662">
    <property type="component" value="Chromosome 1"/>
</dbReference>
<sequence>MAAAVLASSAGRPLFLLQVDASLRVFVYPAYLNANYSFSQGRKISKAAAVAHPTTPDAFEAARGLGVFLGLEGKCHPRHFPTAAAYGCICGVRGSH</sequence>